<dbReference type="PRINTS" id="PR00032">
    <property type="entry name" value="HTHARAC"/>
</dbReference>
<dbReference type="PANTHER" id="PTHR11019:SF199">
    <property type="entry name" value="HTH-TYPE TRANSCRIPTIONAL REGULATOR NIMR"/>
    <property type="match status" value="1"/>
</dbReference>
<gene>
    <name evidence="5" type="ORF">E0H75_10780</name>
</gene>
<dbReference type="InterPro" id="IPR009057">
    <property type="entry name" value="Homeodomain-like_sf"/>
</dbReference>
<dbReference type="SUPFAM" id="SSF51182">
    <property type="entry name" value="RmlC-like cupins"/>
    <property type="match status" value="1"/>
</dbReference>
<dbReference type="OrthoDB" id="2039152at2"/>
<organism evidence="5 6">
    <name type="scientific">Kribbella capetownensis</name>
    <dbReference type="NCBI Taxonomy" id="1572659"/>
    <lineage>
        <taxon>Bacteria</taxon>
        <taxon>Bacillati</taxon>
        <taxon>Actinomycetota</taxon>
        <taxon>Actinomycetes</taxon>
        <taxon>Propionibacteriales</taxon>
        <taxon>Kribbellaceae</taxon>
        <taxon>Kribbella</taxon>
    </lineage>
</organism>
<accession>A0A4V6N4K9</accession>
<dbReference type="InterPro" id="IPR014710">
    <property type="entry name" value="RmlC-like_jellyroll"/>
</dbReference>
<dbReference type="RefSeq" id="WP_131513346.1">
    <property type="nucleotide sequence ID" value="NZ_SJKD01000002.1"/>
</dbReference>
<dbReference type="Pfam" id="PF12833">
    <property type="entry name" value="HTH_18"/>
    <property type="match status" value="1"/>
</dbReference>
<dbReference type="InterPro" id="IPR018062">
    <property type="entry name" value="HTH_AraC-typ_CS"/>
</dbReference>
<evidence type="ECO:0000313" key="5">
    <source>
        <dbReference type="EMBL" id="TCC50672.1"/>
    </source>
</evidence>
<keyword evidence="1" id="KW-0805">Transcription regulation</keyword>
<keyword evidence="6" id="KW-1185">Reference proteome</keyword>
<dbReference type="Gene3D" id="2.60.120.10">
    <property type="entry name" value="Jelly Rolls"/>
    <property type="match status" value="1"/>
</dbReference>
<comment type="caution">
    <text evidence="5">The sequence shown here is derived from an EMBL/GenBank/DDBJ whole genome shotgun (WGS) entry which is preliminary data.</text>
</comment>
<dbReference type="PROSITE" id="PS01124">
    <property type="entry name" value="HTH_ARAC_FAMILY_2"/>
    <property type="match status" value="1"/>
</dbReference>
<dbReference type="GO" id="GO:0043565">
    <property type="term" value="F:sequence-specific DNA binding"/>
    <property type="evidence" value="ECO:0007669"/>
    <property type="project" value="InterPro"/>
</dbReference>
<dbReference type="InterPro" id="IPR020449">
    <property type="entry name" value="Tscrpt_reg_AraC-type_HTH"/>
</dbReference>
<dbReference type="GO" id="GO:0003700">
    <property type="term" value="F:DNA-binding transcription factor activity"/>
    <property type="evidence" value="ECO:0007669"/>
    <property type="project" value="InterPro"/>
</dbReference>
<evidence type="ECO:0000313" key="6">
    <source>
        <dbReference type="Proteomes" id="UP000293342"/>
    </source>
</evidence>
<name>A0A4V6N4K9_9ACTN</name>
<dbReference type="SMART" id="SM00342">
    <property type="entry name" value="HTH_ARAC"/>
    <property type="match status" value="1"/>
</dbReference>
<keyword evidence="3" id="KW-0804">Transcription</keyword>
<dbReference type="CDD" id="cd06124">
    <property type="entry name" value="cupin_NimR-like_N"/>
    <property type="match status" value="1"/>
</dbReference>
<evidence type="ECO:0000256" key="3">
    <source>
        <dbReference type="ARBA" id="ARBA00023163"/>
    </source>
</evidence>
<dbReference type="SUPFAM" id="SSF46689">
    <property type="entry name" value="Homeodomain-like"/>
    <property type="match status" value="1"/>
</dbReference>
<evidence type="ECO:0000256" key="1">
    <source>
        <dbReference type="ARBA" id="ARBA00023015"/>
    </source>
</evidence>
<dbReference type="InterPro" id="IPR018060">
    <property type="entry name" value="HTH_AraC"/>
</dbReference>
<dbReference type="Pfam" id="PF02311">
    <property type="entry name" value="AraC_binding"/>
    <property type="match status" value="1"/>
</dbReference>
<dbReference type="InterPro" id="IPR011051">
    <property type="entry name" value="RmlC_Cupin_sf"/>
</dbReference>
<dbReference type="InterPro" id="IPR003313">
    <property type="entry name" value="AraC-bd"/>
</dbReference>
<feature type="domain" description="HTH araC/xylS-type" evidence="4">
    <location>
        <begin position="175"/>
        <end position="272"/>
    </location>
</feature>
<dbReference type="PROSITE" id="PS00041">
    <property type="entry name" value="HTH_ARAC_FAMILY_1"/>
    <property type="match status" value="1"/>
</dbReference>
<proteinExistence type="predicted"/>
<sequence>MTVSADSAKDRVRAATTGLVELRENGRWVGGSHLYDGGEQLITGWHFHDVHEIEYACRGVVEVETEAGHYLLPPHQAAWIPAGLHHRTTLNAGAQILAVLFEPNLVPRAGDRVRIIAVSTLLREMMLHSARWPISRAESGVEANSFFQTLGYLVAEALDDEMPLNLPVSTDPLVIAATDYTRDHLDQVAISDVTRAVGVSERTLRRIFSTHLSMSWRSYLLRARVLRAMGLLAQPHCSILDVAIAVGFDDVGAFARSFARHCGETPSAYKRRIIKRGQKLR</sequence>
<keyword evidence="2" id="KW-0238">DNA-binding</keyword>
<dbReference type="AlphaFoldDB" id="A0A4V6N4K9"/>
<evidence type="ECO:0000256" key="2">
    <source>
        <dbReference type="ARBA" id="ARBA00023125"/>
    </source>
</evidence>
<protein>
    <submittedName>
        <fullName evidence="5">AraC family transcriptional regulator</fullName>
    </submittedName>
</protein>
<evidence type="ECO:0000259" key="4">
    <source>
        <dbReference type="PROSITE" id="PS01124"/>
    </source>
</evidence>
<dbReference type="Proteomes" id="UP000293342">
    <property type="component" value="Unassembled WGS sequence"/>
</dbReference>
<dbReference type="PANTHER" id="PTHR11019">
    <property type="entry name" value="HTH-TYPE TRANSCRIPTIONAL REGULATOR NIMR"/>
    <property type="match status" value="1"/>
</dbReference>
<dbReference type="EMBL" id="SJKD01000002">
    <property type="protein sequence ID" value="TCC50672.1"/>
    <property type="molecule type" value="Genomic_DNA"/>
</dbReference>
<reference evidence="5 6" key="1">
    <citation type="submission" date="2019-02" db="EMBL/GenBank/DDBJ databases">
        <title>Kribbella capetownensis sp. nov. and Kribbella speibonae sp. nov., isolated from soil.</title>
        <authorList>
            <person name="Curtis S.M."/>
            <person name="Norton I."/>
            <person name="Everest G.J."/>
            <person name="Meyers P.R."/>
        </authorList>
    </citation>
    <scope>NUCLEOTIDE SEQUENCE [LARGE SCALE GENOMIC DNA]</scope>
    <source>
        <strain evidence="5 6">YM53</strain>
    </source>
</reference>
<dbReference type="Gene3D" id="1.10.10.60">
    <property type="entry name" value="Homeodomain-like"/>
    <property type="match status" value="1"/>
</dbReference>